<dbReference type="AlphaFoldDB" id="A0A6G9GUD6"/>
<proteinExistence type="predicted"/>
<dbReference type="InterPro" id="IPR029044">
    <property type="entry name" value="Nucleotide-diphossugar_trans"/>
</dbReference>
<dbReference type="PANTHER" id="PTHR22916:SF3">
    <property type="entry name" value="UDP-GLCNAC:BETAGAL BETA-1,3-N-ACETYLGLUCOSAMINYLTRANSFERASE-LIKE PROTEIN 1"/>
    <property type="match status" value="1"/>
</dbReference>
<dbReference type="InterPro" id="IPR001173">
    <property type="entry name" value="Glyco_trans_2-like"/>
</dbReference>
<dbReference type="EMBL" id="CP050177">
    <property type="protein sequence ID" value="QIQ01631.1"/>
    <property type="molecule type" value="Genomic_DNA"/>
</dbReference>
<dbReference type="Proteomes" id="UP000501179">
    <property type="component" value="Chromosome"/>
</dbReference>
<evidence type="ECO:0000313" key="3">
    <source>
        <dbReference type="EMBL" id="QIQ01631.1"/>
    </source>
</evidence>
<evidence type="ECO:0000313" key="4">
    <source>
        <dbReference type="Proteomes" id="UP000501179"/>
    </source>
</evidence>
<feature type="domain" description="TarS/TarP linker" evidence="2">
    <location>
        <begin position="219"/>
        <end position="317"/>
    </location>
</feature>
<gene>
    <name evidence="3" type="ORF">HA039_04405</name>
</gene>
<feature type="domain" description="Glycosyltransferase 2-like" evidence="1">
    <location>
        <begin position="5"/>
        <end position="135"/>
    </location>
</feature>
<dbReference type="SUPFAM" id="SSF53448">
    <property type="entry name" value="Nucleotide-diphospho-sugar transferases"/>
    <property type="match status" value="1"/>
</dbReference>
<keyword evidence="4" id="KW-1185">Reference proteome</keyword>
<dbReference type="InterPro" id="IPR054028">
    <property type="entry name" value="TarS/TarP_linker"/>
</dbReference>
<dbReference type="Pfam" id="PF00535">
    <property type="entry name" value="Glycos_transf_2"/>
    <property type="match status" value="1"/>
</dbReference>
<sequence length="554" mass="61501">MLRASVVVPVYNAGEHLDRCAASLTTQTLSPDSYEILFVNDGSTDDSADRLHRIASEHAHVRVHHQENSGWPGKPRNVGVALARGAYVQFVDQDDELAPESLERLLALAERNQSDIVLGKVFGTMAGPSNVFKRTVERCTVKDAPLMESLTPHKMFRTSFLREHGITFPEGRVRLEDQLFMARAYVRARTVSILGDYPAYQWVRREDGGNNSGGATTATDYYGHLRAVVRAIHEGTEPGELRDHLLRRSYRVELLRPVTEPRVLQRKGKHLAEYFDVVRRMALECYPPGVRQGLPAVTGLRAALLEEGRLDSLVELATRTRRIKPRVAVEPPVWRDGKLAVRVVVHHVRGDGEPLGLVRRDGDWYLDPELLRGIEGAEDWKVEDPFAYAAGELLLQDTTTGHWWYPDAELTPSLRALGDGRHQVVMEGETLIDPALLSGGEPLAPGHHEVWLNSQMLGVGRRARVASHSRPHVAVGRAGGQVVAPRWAGPHAQLRLTAGGVGARPLTLVRRTLAATASHPGGRRVALRVGRSLPRGARRRARTWASRTHKWSLS</sequence>
<evidence type="ECO:0000259" key="1">
    <source>
        <dbReference type="Pfam" id="PF00535"/>
    </source>
</evidence>
<name>A0A6G9GUD6_9ACTN</name>
<dbReference type="KEGG" id="slia:HA039_04405"/>
<keyword evidence="3" id="KW-0808">Transferase</keyword>
<dbReference type="CDD" id="cd00761">
    <property type="entry name" value="Glyco_tranf_GTA_type"/>
    <property type="match status" value="1"/>
</dbReference>
<dbReference type="PANTHER" id="PTHR22916">
    <property type="entry name" value="GLYCOSYLTRANSFERASE"/>
    <property type="match status" value="1"/>
</dbReference>
<dbReference type="Pfam" id="PF22181">
    <property type="entry name" value="TarS_linker"/>
    <property type="match status" value="1"/>
</dbReference>
<accession>A0A6G9GUD6</accession>
<evidence type="ECO:0000259" key="2">
    <source>
        <dbReference type="Pfam" id="PF22181"/>
    </source>
</evidence>
<dbReference type="Gene3D" id="3.90.550.10">
    <property type="entry name" value="Spore Coat Polysaccharide Biosynthesis Protein SpsA, Chain A"/>
    <property type="match status" value="1"/>
</dbReference>
<dbReference type="GO" id="GO:0016758">
    <property type="term" value="F:hexosyltransferase activity"/>
    <property type="evidence" value="ECO:0007669"/>
    <property type="project" value="UniProtKB-ARBA"/>
</dbReference>
<dbReference type="RefSeq" id="WP_167024048.1">
    <property type="nucleotide sequence ID" value="NZ_CP050177.1"/>
</dbReference>
<reference evidence="3 4" key="1">
    <citation type="submission" date="2020-03" db="EMBL/GenBank/DDBJ databases">
        <title>A novel species.</title>
        <authorList>
            <person name="Gao J."/>
        </authorList>
    </citation>
    <scope>NUCLEOTIDE SEQUENCE [LARGE SCALE GENOMIC DNA]</scope>
    <source>
        <strain evidence="3 4">QMT-12</strain>
    </source>
</reference>
<organism evidence="3 4">
    <name type="scientific">Streptomyces liangshanensis</name>
    <dbReference type="NCBI Taxonomy" id="2717324"/>
    <lineage>
        <taxon>Bacteria</taxon>
        <taxon>Bacillati</taxon>
        <taxon>Actinomycetota</taxon>
        <taxon>Actinomycetes</taxon>
        <taxon>Kitasatosporales</taxon>
        <taxon>Streptomycetaceae</taxon>
        <taxon>Streptomyces</taxon>
    </lineage>
</organism>
<protein>
    <submittedName>
        <fullName evidence="3">Glycosyltransferase</fullName>
    </submittedName>
</protein>